<reference evidence="2 3" key="1">
    <citation type="submission" date="2021-04" db="EMBL/GenBank/DDBJ databases">
        <title>Nocardia tengchongensis.</title>
        <authorList>
            <person name="Zhuang k."/>
            <person name="Ran Y."/>
            <person name="Li W."/>
        </authorList>
    </citation>
    <scope>NUCLEOTIDE SEQUENCE [LARGE SCALE GENOMIC DNA]</scope>
    <source>
        <strain evidence="2 3">CFH S0057</strain>
    </source>
</reference>
<name>A0ABX8CNG2_9NOCA</name>
<evidence type="ECO:0000313" key="3">
    <source>
        <dbReference type="Proteomes" id="UP000683310"/>
    </source>
</evidence>
<sequence length="496" mass="51658">MLVTNYSLCSPVVSTRVSVPCAGHESRLCSGCSNPATILRLPYWQKGHQQVRNGRRRTGRDRRSSTGAKALALAGAGLFALTACSYGSTKVDDIGVGPGKGWPMAFGDARNSGSSAVTGSRNLALNWSRPVGGPVAQPVTIGGDGQLYVTTRTNGCNIVSFQMPTGRKRFCNPMGPSAIAGGAAVDGTGNVYAGDDGGVNSFNNLGQPRWRTPAAGTPVSVQFTGDGKVLSVTQSGQVDVLIRQTGARQVPTSQLLGEPDFLTNPALSRPPDGQGLEDCATGGPQCPVANVSAVDQKSGRFYATVWKPGDGQADLVALTYDGKEVRVDWDAKMLNQGSATSPALSADGATVYIGDNTNRLMAVDAATGRTKWTRDLGFPARGGISVADGLLIPAGDEGHLMALRDQGDTADIAWERKDLELRGRPVQTAGGTGYTVAPIGDKLTLVTFDTRSGATIQSNDLPGAEGTTVATSIGDKGEVVVTTRIGELFVFKPEKK</sequence>
<dbReference type="InterPro" id="IPR011047">
    <property type="entry name" value="Quinoprotein_ADH-like_sf"/>
</dbReference>
<accession>A0ABX8CNG2</accession>
<dbReference type="SMART" id="SM00564">
    <property type="entry name" value="PQQ"/>
    <property type="match status" value="2"/>
</dbReference>
<dbReference type="InterPro" id="IPR002372">
    <property type="entry name" value="PQQ_rpt_dom"/>
</dbReference>
<dbReference type="EMBL" id="CP074371">
    <property type="protein sequence ID" value="QVI21119.1"/>
    <property type="molecule type" value="Genomic_DNA"/>
</dbReference>
<dbReference type="Proteomes" id="UP000683310">
    <property type="component" value="Chromosome"/>
</dbReference>
<dbReference type="Pfam" id="PF13360">
    <property type="entry name" value="PQQ_2"/>
    <property type="match status" value="1"/>
</dbReference>
<feature type="domain" description="Pyrrolo-quinoline quinone repeat" evidence="1">
    <location>
        <begin position="291"/>
        <end position="476"/>
    </location>
</feature>
<organism evidence="2 3">
    <name type="scientific">Nocardia tengchongensis</name>
    <dbReference type="NCBI Taxonomy" id="2055889"/>
    <lineage>
        <taxon>Bacteria</taxon>
        <taxon>Bacillati</taxon>
        <taxon>Actinomycetota</taxon>
        <taxon>Actinomycetes</taxon>
        <taxon>Mycobacteriales</taxon>
        <taxon>Nocardiaceae</taxon>
        <taxon>Nocardia</taxon>
    </lineage>
</organism>
<dbReference type="Gene3D" id="2.40.128.630">
    <property type="match status" value="1"/>
</dbReference>
<evidence type="ECO:0000313" key="2">
    <source>
        <dbReference type="EMBL" id="QVI21119.1"/>
    </source>
</evidence>
<proteinExistence type="predicted"/>
<dbReference type="InterPro" id="IPR018391">
    <property type="entry name" value="PQQ_b-propeller_rpt"/>
</dbReference>
<gene>
    <name evidence="2" type="ORF">KHQ06_34675</name>
</gene>
<dbReference type="InterPro" id="IPR015943">
    <property type="entry name" value="WD40/YVTN_repeat-like_dom_sf"/>
</dbReference>
<dbReference type="PANTHER" id="PTHR34512">
    <property type="entry name" value="CELL SURFACE PROTEIN"/>
    <property type="match status" value="1"/>
</dbReference>
<evidence type="ECO:0000259" key="1">
    <source>
        <dbReference type="Pfam" id="PF13360"/>
    </source>
</evidence>
<keyword evidence="3" id="KW-1185">Reference proteome</keyword>
<protein>
    <submittedName>
        <fullName evidence="2">PQQ-binding-like beta-propeller repeat protein</fullName>
    </submittedName>
</protein>
<dbReference type="Gene3D" id="2.130.10.10">
    <property type="entry name" value="YVTN repeat-like/Quinoprotein amine dehydrogenase"/>
    <property type="match status" value="1"/>
</dbReference>
<dbReference type="SUPFAM" id="SSF50998">
    <property type="entry name" value="Quinoprotein alcohol dehydrogenase-like"/>
    <property type="match status" value="1"/>
</dbReference>
<dbReference type="PANTHER" id="PTHR34512:SF30">
    <property type="entry name" value="OUTER MEMBRANE PROTEIN ASSEMBLY FACTOR BAMB"/>
    <property type="match status" value="1"/>
</dbReference>